<dbReference type="Proteomes" id="UP000770661">
    <property type="component" value="Unassembled WGS sequence"/>
</dbReference>
<organism evidence="1 2">
    <name type="scientific">Chionoecetes opilio</name>
    <name type="common">Atlantic snow crab</name>
    <name type="synonym">Cancer opilio</name>
    <dbReference type="NCBI Taxonomy" id="41210"/>
    <lineage>
        <taxon>Eukaryota</taxon>
        <taxon>Metazoa</taxon>
        <taxon>Ecdysozoa</taxon>
        <taxon>Arthropoda</taxon>
        <taxon>Crustacea</taxon>
        <taxon>Multicrustacea</taxon>
        <taxon>Malacostraca</taxon>
        <taxon>Eumalacostraca</taxon>
        <taxon>Eucarida</taxon>
        <taxon>Decapoda</taxon>
        <taxon>Pleocyemata</taxon>
        <taxon>Brachyura</taxon>
        <taxon>Eubrachyura</taxon>
        <taxon>Majoidea</taxon>
        <taxon>Majidae</taxon>
        <taxon>Chionoecetes</taxon>
    </lineage>
</organism>
<evidence type="ECO:0000313" key="2">
    <source>
        <dbReference type="Proteomes" id="UP000770661"/>
    </source>
</evidence>
<reference evidence="1" key="1">
    <citation type="submission" date="2020-07" db="EMBL/GenBank/DDBJ databases">
        <title>The High-quality genome of the commercially important snow crab, Chionoecetes opilio.</title>
        <authorList>
            <person name="Jeong J.-H."/>
            <person name="Ryu S."/>
        </authorList>
    </citation>
    <scope>NUCLEOTIDE SEQUENCE</scope>
    <source>
        <strain evidence="1">MADBK_172401_WGS</strain>
        <tissue evidence="1">Digestive gland</tissue>
    </source>
</reference>
<evidence type="ECO:0000313" key="1">
    <source>
        <dbReference type="EMBL" id="KAG0712185.1"/>
    </source>
</evidence>
<dbReference type="EMBL" id="JACEEZ010022665">
    <property type="protein sequence ID" value="KAG0712185.1"/>
    <property type="molecule type" value="Genomic_DNA"/>
</dbReference>
<gene>
    <name evidence="1" type="ORF">GWK47_019029</name>
</gene>
<name>A0A8J5CIB8_CHIOP</name>
<keyword evidence="2" id="KW-1185">Reference proteome</keyword>
<protein>
    <submittedName>
        <fullName evidence="1">Uncharacterized protein</fullName>
    </submittedName>
</protein>
<proteinExistence type="predicted"/>
<accession>A0A8J5CIB8</accession>
<comment type="caution">
    <text evidence="1">The sequence shown here is derived from an EMBL/GenBank/DDBJ whole genome shotgun (WGS) entry which is preliminary data.</text>
</comment>
<sequence length="379" mass="41390">MPTFNAMTPTPGMCSPSCTASYFEAPDFTRQRRRLTAWSGLSFQLPSRSPIGGKARQQIGVFPPPSYTPPSVHGRISLGVSRDFYSPRQIQDGPLAQGRPGGDEGQVTAIRDFAIPANLTDLCYSWALVNQRSEFPQPTPLPPSHFPPYRGCAQSPPKPLRTSCPLSQINQRSSSSHPILASRRRRTIRKLRAAAARDPSYTPLRDCVTSGSPPNPGYTLHGQKICGSCTHPRRPCWAARQSEGSRHERGRRDCLWAGIVRNTTPFKPASLQILRPVTTGTPSVDDPPPAFHPSPPDFFSVAGEIFLGFRGQNSGGLWASPFGPIYPHATIRSLSVLPGIGVPGPSRSDGGPQIYQHDFRNFMGRWGVHHAGLRPLPPV</sequence>
<dbReference type="AlphaFoldDB" id="A0A8J5CIB8"/>